<keyword evidence="2" id="KW-1185">Reference proteome</keyword>
<evidence type="ECO:0000313" key="2">
    <source>
        <dbReference type="Proteomes" id="UP000789525"/>
    </source>
</evidence>
<organism evidence="1 2">
    <name type="scientific">Acaulospora colombiana</name>
    <dbReference type="NCBI Taxonomy" id="27376"/>
    <lineage>
        <taxon>Eukaryota</taxon>
        <taxon>Fungi</taxon>
        <taxon>Fungi incertae sedis</taxon>
        <taxon>Mucoromycota</taxon>
        <taxon>Glomeromycotina</taxon>
        <taxon>Glomeromycetes</taxon>
        <taxon>Diversisporales</taxon>
        <taxon>Acaulosporaceae</taxon>
        <taxon>Acaulospora</taxon>
    </lineage>
</organism>
<sequence>AVPILNSEFKSLGCTPLQRKKDRLKVQLKARKSINQQLESKGGPGEASIFLNMGDLMESFFMDLKYDGLYRYWPFFTTKLVIDQTTIPLAEASITHMVALEKHGQFAENFKYRSNQFTPSARMSFVRKLPDSPKVKLLLH</sequence>
<protein>
    <submittedName>
        <fullName evidence="1">16143_t:CDS:1</fullName>
    </submittedName>
</protein>
<proteinExistence type="predicted"/>
<comment type="caution">
    <text evidence="1">The sequence shown here is derived from an EMBL/GenBank/DDBJ whole genome shotgun (WGS) entry which is preliminary data.</text>
</comment>
<feature type="non-terminal residue" evidence="1">
    <location>
        <position position="1"/>
    </location>
</feature>
<reference evidence="1" key="1">
    <citation type="submission" date="2021-06" db="EMBL/GenBank/DDBJ databases">
        <authorList>
            <person name="Kallberg Y."/>
            <person name="Tangrot J."/>
            <person name="Rosling A."/>
        </authorList>
    </citation>
    <scope>NUCLEOTIDE SEQUENCE</scope>
    <source>
        <strain evidence="1">CL356</strain>
    </source>
</reference>
<dbReference type="EMBL" id="CAJVPT010005164">
    <property type="protein sequence ID" value="CAG8517063.1"/>
    <property type="molecule type" value="Genomic_DNA"/>
</dbReference>
<accession>A0ACA9LB25</accession>
<dbReference type="Proteomes" id="UP000789525">
    <property type="component" value="Unassembled WGS sequence"/>
</dbReference>
<evidence type="ECO:0000313" key="1">
    <source>
        <dbReference type="EMBL" id="CAG8517063.1"/>
    </source>
</evidence>
<name>A0ACA9LB25_9GLOM</name>
<gene>
    <name evidence="1" type="ORF">ACOLOM_LOCUS3482</name>
</gene>